<dbReference type="CDD" id="cd04301">
    <property type="entry name" value="NAT_SF"/>
    <property type="match status" value="1"/>
</dbReference>
<name>A0ABS2IV20_9ACTN</name>
<accession>A0ABS2IV20</accession>
<evidence type="ECO:0000313" key="5">
    <source>
        <dbReference type="Proteomes" id="UP001518872"/>
    </source>
</evidence>
<dbReference type="InterPro" id="IPR016181">
    <property type="entry name" value="Acyl_CoA_acyltransferase"/>
</dbReference>
<evidence type="ECO:0000259" key="3">
    <source>
        <dbReference type="PROSITE" id="PS51186"/>
    </source>
</evidence>
<keyword evidence="2" id="KW-0012">Acyltransferase</keyword>
<proteinExistence type="predicted"/>
<organism evidence="4 5">
    <name type="scientific">Micromonospora humida</name>
    <dbReference type="NCBI Taxonomy" id="2809018"/>
    <lineage>
        <taxon>Bacteria</taxon>
        <taxon>Bacillati</taxon>
        <taxon>Actinomycetota</taxon>
        <taxon>Actinomycetes</taxon>
        <taxon>Micromonosporales</taxon>
        <taxon>Micromonosporaceae</taxon>
        <taxon>Micromonospora</taxon>
    </lineage>
</organism>
<reference evidence="4 5" key="1">
    <citation type="submission" date="2021-02" db="EMBL/GenBank/DDBJ databases">
        <authorList>
            <person name="Ra J.-S."/>
        </authorList>
    </citation>
    <scope>NUCLEOTIDE SEQUENCE [LARGE SCALE GENOMIC DNA]</scope>
    <source>
        <strain evidence="4 5">MMS20-R1-14</strain>
    </source>
</reference>
<dbReference type="Pfam" id="PF00583">
    <property type="entry name" value="Acetyltransf_1"/>
    <property type="match status" value="1"/>
</dbReference>
<protein>
    <submittedName>
        <fullName evidence="4">GNAT family N-acetyltransferase</fullName>
    </submittedName>
</protein>
<feature type="domain" description="N-acetyltransferase" evidence="3">
    <location>
        <begin position="81"/>
        <end position="222"/>
    </location>
</feature>
<dbReference type="Gene3D" id="3.40.630.30">
    <property type="match status" value="1"/>
</dbReference>
<comment type="caution">
    <text evidence="4">The sequence shown here is derived from an EMBL/GenBank/DDBJ whole genome shotgun (WGS) entry which is preliminary data.</text>
</comment>
<dbReference type="PANTHER" id="PTHR43420">
    <property type="entry name" value="ACETYLTRANSFERASE"/>
    <property type="match status" value="1"/>
</dbReference>
<sequence length="222" mass="24998">MRIGTEPVLIQNDPTYADAVLADGHDFLFQVDEEGWPVAGELDDARVSRASPRRGQRAGAVRAYRDGVTLRLEPMTDEQYLRYREHAEEDYARDIVASGAMPLPEAREKARQDFQGLLPDGLATEGHRLWTAYDGDAEVGRLWLHLEQKSDGLHAFGYDFAVREELRRRGHGRAIIEAAERLCRELGVVAIGLNVFGFNNGARALYEQMGFEATAIRMIKRL</sequence>
<dbReference type="SUPFAM" id="SSF55729">
    <property type="entry name" value="Acyl-CoA N-acyltransferases (Nat)"/>
    <property type="match status" value="1"/>
</dbReference>
<dbReference type="RefSeq" id="WP_204924970.1">
    <property type="nucleotide sequence ID" value="NZ_JAFEUC010000004.1"/>
</dbReference>
<evidence type="ECO:0000313" key="4">
    <source>
        <dbReference type="EMBL" id="MBM7077024.1"/>
    </source>
</evidence>
<dbReference type="InterPro" id="IPR000182">
    <property type="entry name" value="GNAT_dom"/>
</dbReference>
<evidence type="ECO:0000256" key="1">
    <source>
        <dbReference type="ARBA" id="ARBA00022679"/>
    </source>
</evidence>
<dbReference type="PANTHER" id="PTHR43420:SF44">
    <property type="entry name" value="ACETYLTRANSFERASE YPEA"/>
    <property type="match status" value="1"/>
</dbReference>
<keyword evidence="5" id="KW-1185">Reference proteome</keyword>
<evidence type="ECO:0000256" key="2">
    <source>
        <dbReference type="ARBA" id="ARBA00023315"/>
    </source>
</evidence>
<gene>
    <name evidence="4" type="ORF">JQX11_11745</name>
</gene>
<dbReference type="PROSITE" id="PS51186">
    <property type="entry name" value="GNAT"/>
    <property type="match status" value="1"/>
</dbReference>
<keyword evidence="1" id="KW-0808">Transferase</keyword>
<dbReference type="Proteomes" id="UP001518872">
    <property type="component" value="Unassembled WGS sequence"/>
</dbReference>
<dbReference type="EMBL" id="JAFEUC010000004">
    <property type="protein sequence ID" value="MBM7077024.1"/>
    <property type="molecule type" value="Genomic_DNA"/>
</dbReference>
<dbReference type="InterPro" id="IPR050680">
    <property type="entry name" value="YpeA/RimI_acetyltransf"/>
</dbReference>